<evidence type="ECO:0000256" key="2">
    <source>
        <dbReference type="ARBA" id="ARBA00001946"/>
    </source>
</evidence>
<dbReference type="GO" id="GO:0010945">
    <property type="term" value="F:coenzyme A diphosphatase activity"/>
    <property type="evidence" value="ECO:0007669"/>
    <property type="project" value="InterPro"/>
</dbReference>
<dbReference type="PANTHER" id="PTHR12992">
    <property type="entry name" value="NUDIX HYDROLASE"/>
    <property type="match status" value="1"/>
</dbReference>
<evidence type="ECO:0000256" key="5">
    <source>
        <dbReference type="ARBA" id="ARBA00022842"/>
    </source>
</evidence>
<dbReference type="GO" id="GO:0046872">
    <property type="term" value="F:metal ion binding"/>
    <property type="evidence" value="ECO:0007669"/>
    <property type="project" value="UniProtKB-KW"/>
</dbReference>
<comment type="cofactor">
    <cofactor evidence="1">
        <name>Mn(2+)</name>
        <dbReference type="ChEBI" id="CHEBI:29035"/>
    </cofactor>
</comment>
<name>A0AAC9J3G2_VIRHA</name>
<feature type="domain" description="Nudix hydrolase" evidence="7">
    <location>
        <begin position="23"/>
        <end position="158"/>
    </location>
</feature>
<keyword evidence="5" id="KW-0460">Magnesium</keyword>
<dbReference type="InterPro" id="IPR045121">
    <property type="entry name" value="CoAse"/>
</dbReference>
<dbReference type="PROSITE" id="PS51462">
    <property type="entry name" value="NUDIX"/>
    <property type="match status" value="1"/>
</dbReference>
<evidence type="ECO:0000256" key="3">
    <source>
        <dbReference type="ARBA" id="ARBA00022723"/>
    </source>
</evidence>
<dbReference type="SUPFAM" id="SSF55811">
    <property type="entry name" value="Nudix"/>
    <property type="match status" value="1"/>
</dbReference>
<dbReference type="RefSeq" id="WP_071649791.1">
    <property type="nucleotide sequence ID" value="NZ_CP017962.1"/>
</dbReference>
<dbReference type="GeneID" id="71516234"/>
<evidence type="ECO:0000256" key="1">
    <source>
        <dbReference type="ARBA" id="ARBA00001936"/>
    </source>
</evidence>
<dbReference type="InterPro" id="IPR000086">
    <property type="entry name" value="NUDIX_hydrolase_dom"/>
</dbReference>
<dbReference type="PANTHER" id="PTHR12992:SF11">
    <property type="entry name" value="MITOCHONDRIAL COENZYME A DIPHOSPHATASE NUDT8"/>
    <property type="match status" value="1"/>
</dbReference>
<dbReference type="CDD" id="cd03426">
    <property type="entry name" value="NUDIX_CoAse_Nudt7"/>
    <property type="match status" value="1"/>
</dbReference>
<protein>
    <submittedName>
        <fullName evidence="8">Coenzyme A pyrophosphatase</fullName>
    </submittedName>
</protein>
<evidence type="ECO:0000256" key="4">
    <source>
        <dbReference type="ARBA" id="ARBA00022801"/>
    </source>
</evidence>
<evidence type="ECO:0000259" key="7">
    <source>
        <dbReference type="PROSITE" id="PS51462"/>
    </source>
</evidence>
<dbReference type="AlphaFoldDB" id="A0AAC9J3G2"/>
<dbReference type="InterPro" id="IPR015797">
    <property type="entry name" value="NUDIX_hydrolase-like_dom_sf"/>
</dbReference>
<dbReference type="Gene3D" id="3.90.79.10">
    <property type="entry name" value="Nucleoside Triphosphate Pyrophosphohydrolase"/>
    <property type="match status" value="1"/>
</dbReference>
<keyword evidence="3" id="KW-0479">Metal-binding</keyword>
<keyword evidence="4" id="KW-0378">Hydrolase</keyword>
<reference evidence="8 9" key="1">
    <citation type="submission" date="2016-11" db="EMBL/GenBank/DDBJ databases">
        <title>Complete genome sequencing of Virgibacillus halodenitrificans PDB-F2.</title>
        <authorList>
            <person name="Sun Z."/>
            <person name="Zhou Y."/>
            <person name="Li H."/>
        </authorList>
    </citation>
    <scope>NUCLEOTIDE SEQUENCE [LARGE SCALE GENOMIC DNA]</scope>
    <source>
        <strain evidence="8 9">PDB-F2</strain>
    </source>
</reference>
<sequence>MKLDKVMDKLQHRKPSILGYKDFFKSAVLLPLIDINGETHILFEIRSLKLRRQPGDICFPGGRIDTDDPTPRAAALRETTEELGILERDIADVVPLDYIVSDFGRIVYPFIGKISASSSFALNKEEVEDVFTVPLDFFLNTEPEIHYVNMQITPEPDFPYASIIGGEDYDWQVHRIEEIFYYYEGKVIWGLTAKILTHFLELLKSE</sequence>
<dbReference type="Pfam" id="PF00293">
    <property type="entry name" value="NUDIX"/>
    <property type="match status" value="1"/>
</dbReference>
<proteinExistence type="predicted"/>
<evidence type="ECO:0000313" key="9">
    <source>
        <dbReference type="Proteomes" id="UP000182945"/>
    </source>
</evidence>
<organism evidence="8 9">
    <name type="scientific">Virgibacillus halodenitrificans</name>
    <name type="common">Bacillus halodenitrificans</name>
    <dbReference type="NCBI Taxonomy" id="1482"/>
    <lineage>
        <taxon>Bacteria</taxon>
        <taxon>Bacillati</taxon>
        <taxon>Bacillota</taxon>
        <taxon>Bacilli</taxon>
        <taxon>Bacillales</taxon>
        <taxon>Bacillaceae</taxon>
        <taxon>Virgibacillus</taxon>
    </lineage>
</organism>
<gene>
    <name evidence="8" type="ORF">BME96_17635</name>
</gene>
<comment type="cofactor">
    <cofactor evidence="2">
        <name>Mg(2+)</name>
        <dbReference type="ChEBI" id="CHEBI:18420"/>
    </cofactor>
</comment>
<evidence type="ECO:0000313" key="8">
    <source>
        <dbReference type="EMBL" id="APC49908.1"/>
    </source>
</evidence>
<keyword evidence="6" id="KW-0464">Manganese</keyword>
<dbReference type="EMBL" id="CP017962">
    <property type="protein sequence ID" value="APC49908.1"/>
    <property type="molecule type" value="Genomic_DNA"/>
</dbReference>
<dbReference type="Proteomes" id="UP000182945">
    <property type="component" value="Chromosome"/>
</dbReference>
<accession>A0AAC9J3G2</accession>
<dbReference type="KEGG" id="vhl:BME96_17635"/>
<evidence type="ECO:0000256" key="6">
    <source>
        <dbReference type="ARBA" id="ARBA00023211"/>
    </source>
</evidence>